<dbReference type="Proteomes" id="UP000307749">
    <property type="component" value="Unassembled WGS sequence"/>
</dbReference>
<name>A0A4S3KSQ5_9GAMM</name>
<protein>
    <recommendedName>
        <fullName evidence="4">Signal peptidase</fullName>
    </recommendedName>
</protein>
<accession>A0A4S3KSQ5</accession>
<dbReference type="RefSeq" id="WP_081129611.1">
    <property type="nucleotide sequence ID" value="NZ_DAHXOC010000029.1"/>
</dbReference>
<dbReference type="AlphaFoldDB" id="A0A4S3KSQ5"/>
<gene>
    <name evidence="2" type="ORF">B1806_00765</name>
</gene>
<dbReference type="Pfam" id="PF10048">
    <property type="entry name" value="DUF2282"/>
    <property type="match status" value="1"/>
</dbReference>
<sequence length="130" mass="13478">MNKYQILSVAAASLIAAGAMAAAPAAHAASMTKCFGVATAGHNDCAGMSGLHSCKGQATAYYIPGDFRVVPAGTCEKMGGMDRAQARAVMTNDSKVIAFEANIQEKARGWHRSLLTARSNPDVAASKTME</sequence>
<evidence type="ECO:0008006" key="4">
    <source>
        <dbReference type="Google" id="ProtNLM"/>
    </source>
</evidence>
<dbReference type="EMBL" id="MWQO01000003">
    <property type="protein sequence ID" value="THD12119.1"/>
    <property type="molecule type" value="Genomic_DNA"/>
</dbReference>
<feature type="chain" id="PRO_5020796739" description="Signal peptidase" evidence="1">
    <location>
        <begin position="29"/>
        <end position="130"/>
    </location>
</feature>
<keyword evidence="3" id="KW-1185">Reference proteome</keyword>
<dbReference type="OrthoDB" id="1551288at2"/>
<evidence type="ECO:0000313" key="2">
    <source>
        <dbReference type="EMBL" id="THD12119.1"/>
    </source>
</evidence>
<dbReference type="STRING" id="993689.GCA_002077135_03233"/>
<reference evidence="2 3" key="1">
    <citation type="submission" date="2017-02" db="EMBL/GenBank/DDBJ databases">
        <title>Whole genome sequencing of Metallibacterium scheffleri DSM 24874 (T).</title>
        <authorList>
            <person name="Kumar S."/>
            <person name="Patil P."/>
            <person name="Patil P.B."/>
        </authorList>
    </citation>
    <scope>NUCLEOTIDE SEQUENCE [LARGE SCALE GENOMIC DNA]</scope>
    <source>
        <strain evidence="2 3">DSM 24874</strain>
    </source>
</reference>
<keyword evidence="1" id="KW-0732">Signal</keyword>
<evidence type="ECO:0000256" key="1">
    <source>
        <dbReference type="SAM" id="SignalP"/>
    </source>
</evidence>
<proteinExistence type="predicted"/>
<dbReference type="InterPro" id="IPR018740">
    <property type="entry name" value="DUF2282_membr"/>
</dbReference>
<feature type="signal peptide" evidence="1">
    <location>
        <begin position="1"/>
        <end position="28"/>
    </location>
</feature>
<comment type="caution">
    <text evidence="2">The sequence shown here is derived from an EMBL/GenBank/DDBJ whole genome shotgun (WGS) entry which is preliminary data.</text>
</comment>
<organism evidence="2 3">
    <name type="scientific">Metallibacterium scheffleri</name>
    <dbReference type="NCBI Taxonomy" id="993689"/>
    <lineage>
        <taxon>Bacteria</taxon>
        <taxon>Pseudomonadati</taxon>
        <taxon>Pseudomonadota</taxon>
        <taxon>Gammaproteobacteria</taxon>
        <taxon>Lysobacterales</taxon>
        <taxon>Rhodanobacteraceae</taxon>
        <taxon>Metallibacterium</taxon>
    </lineage>
</organism>
<evidence type="ECO:0000313" key="3">
    <source>
        <dbReference type="Proteomes" id="UP000307749"/>
    </source>
</evidence>